<dbReference type="InterPro" id="IPR006094">
    <property type="entry name" value="Oxid_FAD_bind_N"/>
</dbReference>
<dbReference type="PANTHER" id="PTHR42973:SF39">
    <property type="entry name" value="FAD-BINDING PCMH-TYPE DOMAIN-CONTAINING PROTEIN"/>
    <property type="match status" value="1"/>
</dbReference>
<reference evidence="8 9" key="1">
    <citation type="submission" date="2023-07" db="EMBL/GenBank/DDBJ databases">
        <title>Micromonospora profundi TRM 95458 converts glycerol to a new osmotic compound.</title>
        <authorList>
            <person name="Lu D."/>
        </authorList>
    </citation>
    <scope>NUCLEOTIDE SEQUENCE [LARGE SCALE GENOMIC DNA]</scope>
    <source>
        <strain evidence="8 9">TRM95458</strain>
    </source>
</reference>
<proteinExistence type="inferred from homology"/>
<evidence type="ECO:0000256" key="2">
    <source>
        <dbReference type="ARBA" id="ARBA00005466"/>
    </source>
</evidence>
<dbReference type="NCBIfam" id="TIGR01409">
    <property type="entry name" value="TAT_signal_seq"/>
    <property type="match status" value="1"/>
</dbReference>
<dbReference type="SUPFAM" id="SSF56176">
    <property type="entry name" value="FAD-binding/transporter-associated domain-like"/>
    <property type="match status" value="1"/>
</dbReference>
<dbReference type="AlphaFoldDB" id="A0AAJ6KXT9"/>
<name>A0AAJ6KXT9_9ACTN</name>
<sequence>MRDLSRRDLLKATAVGAGAVGIPVVLAGSSAIAADGPGSGMKYPPAELTGRIVRPQSPNYADASLGWDELFVHYPLVIVFAQETQDVVNALTWARQHNVALRVRSGRHNLEGWSNVDNGIVIDVSELKDVHIDTASRTAKVGAGLTQLEAVTALGEYDLAATTGTEGTVGLSGATLGGGLGFLTRYLGMACDNLIGAEIVVAAGADGAKVLEVDPWNHSDLLWALRGAGIGNFGIVTSLTYKVAPLKSVAYLQATWPGLDDLHPVFDTWQRTTPFTDPRLGSQLEVHRNEILMFGVLAEGTEEEARRLLAPILSIGNPEVTVQIGGWGDVYTDFQVPSADDPGKWKFYSQFVREPLPKQAINIVRTFMESAPTDDTNFFSQAFGTGAHTQEPFGGSAFPHRDVLLYSEPGVGWGTRGEPDSDDALTPIAQTWIAEFSLALRPYVCGAYANVPNIGMAEWETAYWGRNFPRLRRVKAKYDPHNVFQYEQSIPPATH</sequence>
<feature type="transmembrane region" description="Helical" evidence="6">
    <location>
        <begin position="12"/>
        <end position="34"/>
    </location>
</feature>
<evidence type="ECO:0000256" key="3">
    <source>
        <dbReference type="ARBA" id="ARBA00022630"/>
    </source>
</evidence>
<keyword evidence="4" id="KW-0274">FAD</keyword>
<evidence type="ECO:0000256" key="4">
    <source>
        <dbReference type="ARBA" id="ARBA00022827"/>
    </source>
</evidence>
<dbReference type="Gene3D" id="3.40.462.20">
    <property type="match status" value="1"/>
</dbReference>
<dbReference type="PANTHER" id="PTHR42973">
    <property type="entry name" value="BINDING OXIDOREDUCTASE, PUTATIVE (AFU_ORTHOLOGUE AFUA_1G17690)-RELATED"/>
    <property type="match status" value="1"/>
</dbReference>
<keyword evidence="6" id="KW-0472">Membrane</keyword>
<dbReference type="Gene3D" id="3.30.465.10">
    <property type="match status" value="1"/>
</dbReference>
<dbReference type="InterPro" id="IPR016166">
    <property type="entry name" value="FAD-bd_PCMH"/>
</dbReference>
<comment type="similarity">
    <text evidence="2">Belongs to the oxygen-dependent FAD-linked oxidoreductase family.</text>
</comment>
<dbReference type="EMBL" id="CP130472">
    <property type="protein sequence ID" value="WLS44264.1"/>
    <property type="molecule type" value="Genomic_DNA"/>
</dbReference>
<dbReference type="InterPro" id="IPR036318">
    <property type="entry name" value="FAD-bd_PCMH-like_sf"/>
</dbReference>
<comment type="cofactor">
    <cofactor evidence="1">
        <name>FAD</name>
        <dbReference type="ChEBI" id="CHEBI:57692"/>
    </cofactor>
</comment>
<evidence type="ECO:0000259" key="7">
    <source>
        <dbReference type="PROSITE" id="PS51387"/>
    </source>
</evidence>
<protein>
    <submittedName>
        <fullName evidence="8">FAD-binding oxidoreductase</fullName>
    </submittedName>
</protein>
<evidence type="ECO:0000256" key="1">
    <source>
        <dbReference type="ARBA" id="ARBA00001974"/>
    </source>
</evidence>
<keyword evidence="6" id="KW-1133">Transmembrane helix</keyword>
<keyword evidence="5" id="KW-0560">Oxidoreductase</keyword>
<dbReference type="GO" id="GO:0016491">
    <property type="term" value="F:oxidoreductase activity"/>
    <property type="evidence" value="ECO:0007669"/>
    <property type="project" value="UniProtKB-KW"/>
</dbReference>
<dbReference type="KEGG" id="mprn:Q3V37_23080"/>
<dbReference type="InterPro" id="IPR016167">
    <property type="entry name" value="FAD-bd_PCMH_sub1"/>
</dbReference>
<accession>A0AAJ6KXT9</accession>
<keyword evidence="6" id="KW-0812">Transmembrane</keyword>
<dbReference type="Pfam" id="PF01565">
    <property type="entry name" value="FAD_binding_4"/>
    <property type="match status" value="1"/>
</dbReference>
<evidence type="ECO:0000313" key="8">
    <source>
        <dbReference type="EMBL" id="WLS44264.1"/>
    </source>
</evidence>
<evidence type="ECO:0000256" key="6">
    <source>
        <dbReference type="SAM" id="Phobius"/>
    </source>
</evidence>
<keyword evidence="9" id="KW-1185">Reference proteome</keyword>
<dbReference type="Proteomes" id="UP001235874">
    <property type="component" value="Chromosome"/>
</dbReference>
<dbReference type="InterPro" id="IPR050416">
    <property type="entry name" value="FAD-linked_Oxidoreductase"/>
</dbReference>
<organism evidence="8 9">
    <name type="scientific">Micromonospora profundi</name>
    <dbReference type="NCBI Taxonomy" id="1420889"/>
    <lineage>
        <taxon>Bacteria</taxon>
        <taxon>Bacillati</taxon>
        <taxon>Actinomycetota</taxon>
        <taxon>Actinomycetes</taxon>
        <taxon>Micromonosporales</taxon>
        <taxon>Micromonosporaceae</taxon>
        <taxon>Micromonospora</taxon>
    </lineage>
</organism>
<evidence type="ECO:0000256" key="5">
    <source>
        <dbReference type="ARBA" id="ARBA00023002"/>
    </source>
</evidence>
<dbReference type="InterPro" id="IPR016169">
    <property type="entry name" value="FAD-bd_PCMH_sub2"/>
</dbReference>
<dbReference type="PROSITE" id="PS51387">
    <property type="entry name" value="FAD_PCMH"/>
    <property type="match status" value="1"/>
</dbReference>
<dbReference type="InterPro" id="IPR019546">
    <property type="entry name" value="TAT_signal_bac_arc"/>
</dbReference>
<keyword evidence="3" id="KW-0285">Flavoprotein</keyword>
<dbReference type="Gene3D" id="3.30.43.10">
    <property type="entry name" value="Uridine Diphospho-n-acetylenolpyruvylglucosamine Reductase, domain 2"/>
    <property type="match status" value="1"/>
</dbReference>
<dbReference type="PROSITE" id="PS51318">
    <property type="entry name" value="TAT"/>
    <property type="match status" value="1"/>
</dbReference>
<gene>
    <name evidence="8" type="ORF">Q3V37_23080</name>
</gene>
<dbReference type="GO" id="GO:0071949">
    <property type="term" value="F:FAD binding"/>
    <property type="evidence" value="ECO:0007669"/>
    <property type="project" value="InterPro"/>
</dbReference>
<dbReference type="InterPro" id="IPR012951">
    <property type="entry name" value="BBE"/>
</dbReference>
<evidence type="ECO:0000313" key="9">
    <source>
        <dbReference type="Proteomes" id="UP001235874"/>
    </source>
</evidence>
<dbReference type="InterPro" id="IPR006311">
    <property type="entry name" value="TAT_signal"/>
</dbReference>
<dbReference type="Pfam" id="PF08031">
    <property type="entry name" value="BBE"/>
    <property type="match status" value="1"/>
</dbReference>
<dbReference type="RefSeq" id="WP_053659803.1">
    <property type="nucleotide sequence ID" value="NZ_CP130472.1"/>
</dbReference>
<feature type="domain" description="FAD-binding PCMH-type" evidence="7">
    <location>
        <begin position="71"/>
        <end position="246"/>
    </location>
</feature>